<dbReference type="PANTHER" id="PTHR13026">
    <property type="entry name" value="NNP-1 PROTEIN NOVEL NUCLEAR PROTEIN 1 NOP52"/>
    <property type="match status" value="1"/>
</dbReference>
<dbReference type="GO" id="GO:0030687">
    <property type="term" value="C:preribosome, large subunit precursor"/>
    <property type="evidence" value="ECO:0007669"/>
    <property type="project" value="EnsemblFungi"/>
</dbReference>
<dbReference type="GO" id="GO:0030688">
    <property type="term" value="C:preribosome, small subunit precursor"/>
    <property type="evidence" value="ECO:0007669"/>
    <property type="project" value="InterPro"/>
</dbReference>
<evidence type="ECO:0000256" key="2">
    <source>
        <dbReference type="ARBA" id="ARBA00006374"/>
    </source>
</evidence>
<keyword evidence="4" id="KW-0539">Nucleus</keyword>
<evidence type="ECO:0000256" key="5">
    <source>
        <dbReference type="SAM" id="MobiDB-lite"/>
    </source>
</evidence>
<evidence type="ECO:0000256" key="3">
    <source>
        <dbReference type="ARBA" id="ARBA00022552"/>
    </source>
</evidence>
<dbReference type="GO" id="GO:0006364">
    <property type="term" value="P:rRNA processing"/>
    <property type="evidence" value="ECO:0007669"/>
    <property type="project" value="UniProtKB-KW"/>
</dbReference>
<dbReference type="OMA" id="AMWFSDR"/>
<dbReference type="InterPro" id="IPR010301">
    <property type="entry name" value="RRP1"/>
</dbReference>
<evidence type="ECO:0000313" key="7">
    <source>
        <dbReference type="Proteomes" id="UP000006310"/>
    </source>
</evidence>
<dbReference type="RefSeq" id="XP_022465953.1">
    <property type="nucleotide sequence ID" value="XM_022609570.1"/>
</dbReference>
<dbReference type="GeneID" id="34527440"/>
<keyword evidence="3" id="KW-0698">rRNA processing</keyword>
<evidence type="ECO:0000313" key="6">
    <source>
        <dbReference type="EMBL" id="CCK71708.1"/>
    </source>
</evidence>
<feature type="compositionally biased region" description="Acidic residues" evidence="5">
    <location>
        <begin position="262"/>
        <end position="282"/>
    </location>
</feature>
<dbReference type="eggNOG" id="KOG3911">
    <property type="taxonomic scope" value="Eukaryota"/>
</dbReference>
<evidence type="ECO:0008006" key="8">
    <source>
        <dbReference type="Google" id="ProtNLM"/>
    </source>
</evidence>
<dbReference type="GO" id="GO:0005634">
    <property type="term" value="C:nucleus"/>
    <property type="evidence" value="ECO:0007669"/>
    <property type="project" value="UniProtKB-SubCell"/>
</dbReference>
<reference evidence="7" key="2">
    <citation type="submission" date="2012-08" db="EMBL/GenBank/DDBJ databases">
        <title>Genome sequence of Kazachstania naganishii.</title>
        <authorList>
            <person name="Gordon J.L."/>
            <person name="Armisen D."/>
            <person name="Proux-Wera E."/>
            <person name="OhEigeartaigh S.S."/>
            <person name="Byrne K.P."/>
            <person name="Wolfe K.H."/>
        </authorList>
    </citation>
    <scope>NUCLEOTIDE SEQUENCE [LARGE SCALE GENOMIC DNA]</scope>
    <source>
        <strain evidence="7">ATCC MYA-139 / BCRC 22969 / CBS 8797 / CCRC 22969 / KCTC 17520 / NBRC 10181 / NCYC 3082</strain>
    </source>
</reference>
<dbReference type="KEGG" id="kng:KNAG_0H02930"/>
<protein>
    <recommendedName>
        <fullName evidence="8">Ribosomal RNA-processing protein 1</fullName>
    </recommendedName>
</protein>
<gene>
    <name evidence="6" type="primary">KNAG0H02930</name>
    <name evidence="6" type="ordered locus">KNAG_0H02930</name>
</gene>
<dbReference type="AlphaFoldDB" id="J7RPP5"/>
<organism evidence="6 7">
    <name type="scientific">Huiozyma naganishii (strain ATCC MYA-139 / BCRC 22969 / CBS 8797 / KCTC 17520 / NBRC 10181 / NCYC 3082 / Yp74L-3)</name>
    <name type="common">Yeast</name>
    <name type="synonym">Kazachstania naganishii</name>
    <dbReference type="NCBI Taxonomy" id="1071383"/>
    <lineage>
        <taxon>Eukaryota</taxon>
        <taxon>Fungi</taxon>
        <taxon>Dikarya</taxon>
        <taxon>Ascomycota</taxon>
        <taxon>Saccharomycotina</taxon>
        <taxon>Saccharomycetes</taxon>
        <taxon>Saccharomycetales</taxon>
        <taxon>Saccharomycetaceae</taxon>
        <taxon>Huiozyma</taxon>
    </lineage>
</organism>
<dbReference type="Pfam" id="PF05997">
    <property type="entry name" value="Nop52"/>
    <property type="match status" value="1"/>
</dbReference>
<proteinExistence type="inferred from homology"/>
<accession>J7RPP5</accession>
<comment type="similarity">
    <text evidence="2">Belongs to the RRP1 family.</text>
</comment>
<dbReference type="Proteomes" id="UP000006310">
    <property type="component" value="Chromosome 8"/>
</dbReference>
<dbReference type="PANTHER" id="PTHR13026:SF0">
    <property type="entry name" value="RIBOSOMAL RNA PROCESSING 1B"/>
    <property type="match status" value="1"/>
</dbReference>
<dbReference type="EMBL" id="HE978321">
    <property type="protein sequence ID" value="CCK71708.1"/>
    <property type="molecule type" value="Genomic_DNA"/>
</dbReference>
<evidence type="ECO:0000256" key="4">
    <source>
        <dbReference type="ARBA" id="ARBA00023242"/>
    </source>
</evidence>
<feature type="region of interest" description="Disordered" evidence="5">
    <location>
        <begin position="252"/>
        <end position="282"/>
    </location>
</feature>
<comment type="subcellular location">
    <subcellularLocation>
        <location evidence="1">Nucleus</location>
    </subcellularLocation>
</comment>
<reference evidence="6 7" key="1">
    <citation type="journal article" date="2011" name="Proc. Natl. Acad. Sci. U.S.A.">
        <title>Evolutionary erosion of yeast sex chromosomes by mating-type switching accidents.</title>
        <authorList>
            <person name="Gordon J.L."/>
            <person name="Armisen D."/>
            <person name="Proux-Wera E."/>
            <person name="Oheigeartaigh S.S."/>
            <person name="Byrne K.P."/>
            <person name="Wolfe K.H."/>
        </authorList>
    </citation>
    <scope>NUCLEOTIDE SEQUENCE [LARGE SCALE GENOMIC DNA]</scope>
    <source>
        <strain evidence="7">ATCC MYA-139 / BCRC 22969 / CBS 8797 / CCRC 22969 / KCTC 17520 / NBRC 10181 / NCYC 3082</strain>
    </source>
</reference>
<dbReference type="STRING" id="1071383.J7RPP5"/>
<keyword evidence="7" id="KW-1185">Reference proteome</keyword>
<evidence type="ECO:0000256" key="1">
    <source>
        <dbReference type="ARBA" id="ARBA00004123"/>
    </source>
</evidence>
<dbReference type="OrthoDB" id="2019504at2759"/>
<name>J7RPP5_HUIN7</name>
<sequence>METSNFVKQLSSNQRTVREKSLEALEKLISEDKLKNAKQFQFDKLWKGLYYAMWFSDKPRPQQRLANKLGELYMLCFHATDNKKQGELTENDKTFIKLSRAFWKVICIEWFNIDRYRLDKFYLLIRRVLFNQLKYLMSREWNEQLVDRYIEKVLGSIPLSGDSKVYNGVPLHIMDIFFDEWERVYTDRNDEFDEDEGEVDPEQLKEWVQTTPLEKFMQIFVKLNADTNTSKTLRVKIRKELLTDSRLKQWGINPVHSSTSEESAEESDKEEAEEEEEEWKGF</sequence>
<dbReference type="HOGENOM" id="CLU_022876_0_2_1"/>